<gene>
    <name evidence="1" type="ORF">ACETAC_09310</name>
</gene>
<dbReference type="KEGG" id="aaut:ACETAC_09310"/>
<sequence>MNVNIVLQFYYKLVTFIDLGKNTCYNRGKVDVKITLCKKWVGFLWMVITE</sequence>
<reference evidence="1" key="1">
    <citation type="submission" date="2020-08" db="EMBL/GenBank/DDBJ databases">
        <title>Genomic insights into the carbon and energy metabolism of the first obligate autotrophic acetogenic bacterium Aceticella autotrophica gen. nov., sp. nov.</title>
        <authorList>
            <person name="Toshchakov S.V."/>
            <person name="Elcheninov A.G."/>
            <person name="Kublanov I.V."/>
            <person name="Frolov E.N."/>
            <person name="Lebedinsky A.V."/>
        </authorList>
    </citation>
    <scope>NUCLEOTIDE SEQUENCE</scope>
    <source>
        <strain evidence="1">3443-3Ac</strain>
    </source>
</reference>
<protein>
    <submittedName>
        <fullName evidence="1">Uncharacterized protein</fullName>
    </submittedName>
</protein>
<keyword evidence="2" id="KW-1185">Reference proteome</keyword>
<name>A0A975AV79_9THEO</name>
<organism evidence="1 2">
    <name type="scientific">Aceticella autotrophica</name>
    <dbReference type="NCBI Taxonomy" id="2755338"/>
    <lineage>
        <taxon>Bacteria</taxon>
        <taxon>Bacillati</taxon>
        <taxon>Bacillota</taxon>
        <taxon>Clostridia</taxon>
        <taxon>Thermoanaerobacterales</taxon>
        <taxon>Thermoanaerobacteraceae</taxon>
        <taxon>Aceticella</taxon>
    </lineage>
</organism>
<evidence type="ECO:0000313" key="2">
    <source>
        <dbReference type="Proteomes" id="UP000671913"/>
    </source>
</evidence>
<dbReference type="EMBL" id="CP060096">
    <property type="protein sequence ID" value="QSZ27052.1"/>
    <property type="molecule type" value="Genomic_DNA"/>
</dbReference>
<dbReference type="Proteomes" id="UP000671913">
    <property type="component" value="Chromosome"/>
</dbReference>
<proteinExistence type="predicted"/>
<dbReference type="AlphaFoldDB" id="A0A975AV79"/>
<dbReference type="RefSeq" id="WP_284679746.1">
    <property type="nucleotide sequence ID" value="NZ_CP060096.1"/>
</dbReference>
<evidence type="ECO:0000313" key="1">
    <source>
        <dbReference type="EMBL" id="QSZ27052.1"/>
    </source>
</evidence>
<accession>A0A975AV79</accession>